<protein>
    <recommendedName>
        <fullName evidence="3">U-box domain-containing protein</fullName>
    </recommendedName>
</protein>
<sequence length="844" mass="89863">MAGSGECEDDEILRLLPPPTSFCCPINQHLMLDPVAAADGHVYERTAIEEWFRRCNGSLRSPMTNLPLPTVPLTPNRALQRAIEEYLHGRPELVRKELDRASVAEAVRLWAEELQSAKIATNQDLLKARAALAELRQPLAKLREALAAGEQAAAEFENKLYAAEAAVGVETTVFSTAFAFAAVNENGFVVTWGYARFGGDSQSVQQQLSSGVRQVFSTQTAFAAVKENGSVVTWGCRDRGGDSQAVQQQLSSGVRQVFSTEVFSNNGAFAAVKENGSVVTWGYARFGGDSQSVQQQLSSGVRQVFSTQEAFAAVKENGSVVTWGAADRGGDSQAVQQQLSTGLRQVFSNNGAFAAVKENGSVVTWGDARCGGDSASVQQQLSAGVRQVFSTQEAFAAVKENGSVVTWGDGRCGGDSAIVQQQLSAGVRQVFSNNGAFAAVKENGSVVTWGVADHGGDSASVQQQLSAGVRQVFSTQEAFAAVKENGSVVTWGDGRCGGDSASVQQQLSAGVRQVFSTTGAFAAVKENGSVVTWGDADHGGDSEEVALKQTSFNSMGGRNNRQQYCVAAGGVLVMAVGFMLLAAWRLVLDSEVLRVFEARLCLSLLVSGSLAVGLGVIGAGSACCQSRLVLCGYSWAALFLGISCATCSALLSLQVASRATRVEMDCQEVQLGSPVGSAARPANEAYEGMYRDLAYCRKASPLALRLDACLDSPGSPGDRWRSSPFEAMLRSAEEEYRCSGFCEDGQPLFALPVGTINQENKLKKRPACFSPLMEEVREMGVFGCLALLLAALLLVLPSCCACWLACAPPPVRRPNYAHRPEELLRSAPEDDLDEENGESERLLQ</sequence>
<feature type="transmembrane region" description="Helical" evidence="2">
    <location>
        <begin position="779"/>
        <end position="796"/>
    </location>
</feature>
<feature type="region of interest" description="Disordered" evidence="1">
    <location>
        <begin position="822"/>
        <end position="844"/>
    </location>
</feature>
<name>A0A813F7L5_POLGL</name>
<feature type="transmembrane region" description="Helical" evidence="2">
    <location>
        <begin position="632"/>
        <end position="653"/>
    </location>
</feature>
<keyword evidence="2" id="KW-0472">Membrane</keyword>
<organism evidence="4 5">
    <name type="scientific">Polarella glacialis</name>
    <name type="common">Dinoflagellate</name>
    <dbReference type="NCBI Taxonomy" id="89957"/>
    <lineage>
        <taxon>Eukaryota</taxon>
        <taxon>Sar</taxon>
        <taxon>Alveolata</taxon>
        <taxon>Dinophyceae</taxon>
        <taxon>Suessiales</taxon>
        <taxon>Suessiaceae</taxon>
        <taxon>Polarella</taxon>
    </lineage>
</organism>
<keyword evidence="2" id="KW-1133">Transmembrane helix</keyword>
<dbReference type="SUPFAM" id="SSF50985">
    <property type="entry name" value="RCC1/BLIP-II"/>
    <property type="match status" value="1"/>
</dbReference>
<dbReference type="GO" id="GO:0004842">
    <property type="term" value="F:ubiquitin-protein transferase activity"/>
    <property type="evidence" value="ECO:0007669"/>
    <property type="project" value="InterPro"/>
</dbReference>
<keyword evidence="2" id="KW-0812">Transmembrane</keyword>
<reference evidence="4" key="1">
    <citation type="submission" date="2021-02" db="EMBL/GenBank/DDBJ databases">
        <authorList>
            <person name="Dougan E. K."/>
            <person name="Rhodes N."/>
            <person name="Thang M."/>
            <person name="Chan C."/>
        </authorList>
    </citation>
    <scope>NUCLEOTIDE SEQUENCE</scope>
</reference>
<feature type="domain" description="U-box" evidence="3">
    <location>
        <begin position="17"/>
        <end position="93"/>
    </location>
</feature>
<evidence type="ECO:0000313" key="5">
    <source>
        <dbReference type="Proteomes" id="UP000654075"/>
    </source>
</evidence>
<dbReference type="InterPro" id="IPR009091">
    <property type="entry name" value="RCC1/BLIP-II"/>
</dbReference>
<dbReference type="InterPro" id="IPR003613">
    <property type="entry name" value="Ubox_domain"/>
</dbReference>
<dbReference type="PROSITE" id="PS51698">
    <property type="entry name" value="U_BOX"/>
    <property type="match status" value="1"/>
</dbReference>
<dbReference type="SMART" id="SM00504">
    <property type="entry name" value="Ubox"/>
    <property type="match status" value="1"/>
</dbReference>
<dbReference type="SUPFAM" id="SSF57850">
    <property type="entry name" value="RING/U-box"/>
    <property type="match status" value="1"/>
</dbReference>
<evidence type="ECO:0000256" key="1">
    <source>
        <dbReference type="SAM" id="MobiDB-lite"/>
    </source>
</evidence>
<dbReference type="GO" id="GO:0016567">
    <property type="term" value="P:protein ubiquitination"/>
    <property type="evidence" value="ECO:0007669"/>
    <property type="project" value="InterPro"/>
</dbReference>
<gene>
    <name evidence="4" type="ORF">PGLA1383_LOCUS25582</name>
</gene>
<evidence type="ECO:0000256" key="2">
    <source>
        <dbReference type="SAM" id="Phobius"/>
    </source>
</evidence>
<dbReference type="EMBL" id="CAJNNV010021945">
    <property type="protein sequence ID" value="CAE8607666.1"/>
    <property type="molecule type" value="Genomic_DNA"/>
</dbReference>
<feature type="transmembrane region" description="Helical" evidence="2">
    <location>
        <begin position="600"/>
        <end position="620"/>
    </location>
</feature>
<dbReference type="InterPro" id="IPR013083">
    <property type="entry name" value="Znf_RING/FYVE/PHD"/>
</dbReference>
<dbReference type="PANTHER" id="PTHR34720">
    <property type="entry name" value="MICROCYSTIN DEPENDENT PROTEIN"/>
    <property type="match status" value="1"/>
</dbReference>
<dbReference type="CDD" id="cd16655">
    <property type="entry name" value="RING-Ubox_WDSUB1-like"/>
    <property type="match status" value="1"/>
</dbReference>
<comment type="caution">
    <text evidence="4">The sequence shown here is derived from an EMBL/GenBank/DDBJ whole genome shotgun (WGS) entry which is preliminary data.</text>
</comment>
<evidence type="ECO:0000259" key="3">
    <source>
        <dbReference type="PROSITE" id="PS51698"/>
    </source>
</evidence>
<feature type="transmembrane region" description="Helical" evidence="2">
    <location>
        <begin position="566"/>
        <end position="588"/>
    </location>
</feature>
<dbReference type="Gene3D" id="3.30.40.10">
    <property type="entry name" value="Zinc/RING finger domain, C3HC4 (zinc finger)"/>
    <property type="match status" value="1"/>
</dbReference>
<evidence type="ECO:0000313" key="4">
    <source>
        <dbReference type="EMBL" id="CAE8607666.1"/>
    </source>
</evidence>
<dbReference type="Pfam" id="PF04564">
    <property type="entry name" value="U-box"/>
    <property type="match status" value="1"/>
</dbReference>
<accession>A0A813F7L5</accession>
<dbReference type="PANTHER" id="PTHR34720:SF9">
    <property type="entry name" value="BLR4714 PROTEIN"/>
    <property type="match status" value="1"/>
</dbReference>
<keyword evidence="5" id="KW-1185">Reference proteome</keyword>
<dbReference type="Proteomes" id="UP000654075">
    <property type="component" value="Unassembled WGS sequence"/>
</dbReference>
<dbReference type="Gene3D" id="2.130.10.30">
    <property type="entry name" value="Regulator of chromosome condensation 1/beta-lactamase-inhibitor protein II"/>
    <property type="match status" value="2"/>
</dbReference>
<dbReference type="AlphaFoldDB" id="A0A813F7L5"/>
<proteinExistence type="predicted"/>